<evidence type="ECO:0000313" key="2">
    <source>
        <dbReference type="EMBL" id="VAW30345.1"/>
    </source>
</evidence>
<dbReference type="AlphaFoldDB" id="A0A3B0UH51"/>
<dbReference type="EMBL" id="UOET01000502">
    <property type="protein sequence ID" value="VAW30345.1"/>
    <property type="molecule type" value="Genomic_DNA"/>
</dbReference>
<evidence type="ECO:0000259" key="1">
    <source>
        <dbReference type="Pfam" id="PF17131"/>
    </source>
</evidence>
<dbReference type="CDD" id="cd16329">
    <property type="entry name" value="LolA_like"/>
    <property type="match status" value="1"/>
</dbReference>
<proteinExistence type="predicted"/>
<protein>
    <recommendedName>
        <fullName evidence="1">Uncharacterized protein TP-0789 domain-containing protein</fullName>
    </recommendedName>
</protein>
<dbReference type="InterPro" id="IPR033399">
    <property type="entry name" value="TP_0789-like"/>
</dbReference>
<reference evidence="2" key="1">
    <citation type="submission" date="2018-06" db="EMBL/GenBank/DDBJ databases">
        <authorList>
            <person name="Zhirakovskaya E."/>
        </authorList>
    </citation>
    <scope>NUCLEOTIDE SEQUENCE</scope>
</reference>
<dbReference type="Pfam" id="PF17131">
    <property type="entry name" value="LolA_like"/>
    <property type="match status" value="1"/>
</dbReference>
<sequence length="199" mass="22850">MKKINYGIFLLLTFLIALPSILWAQNTDEILHKMDMQYATIKDKEADVVMEMINDKTGKVKTRKAVLKQKRPYKTLFRFTYPPSQAGIGTLSLPGNIVYLYMPAFGKPKKISNMANSGAFSRSDFTTEDMGPKNWAKNYSATILSTNDTAYILSLVPKSKNNKYAKLVVTVNKQHFFPQRVAYYNRKDELTKEADYQYE</sequence>
<name>A0A3B0UH51_9ZZZZ</name>
<feature type="non-terminal residue" evidence="2">
    <location>
        <position position="199"/>
    </location>
</feature>
<organism evidence="2">
    <name type="scientific">hydrothermal vent metagenome</name>
    <dbReference type="NCBI Taxonomy" id="652676"/>
    <lineage>
        <taxon>unclassified sequences</taxon>
        <taxon>metagenomes</taxon>
        <taxon>ecological metagenomes</taxon>
    </lineage>
</organism>
<dbReference type="Gene3D" id="2.50.20.10">
    <property type="entry name" value="Lipoprotein localisation LolA/LolB/LppX"/>
    <property type="match status" value="1"/>
</dbReference>
<accession>A0A3B0UH51</accession>
<dbReference type="SUPFAM" id="SSF89392">
    <property type="entry name" value="Prokaryotic lipoproteins and lipoprotein localization factors"/>
    <property type="match status" value="1"/>
</dbReference>
<dbReference type="InterPro" id="IPR029046">
    <property type="entry name" value="LolA/LolB/LppX"/>
</dbReference>
<gene>
    <name evidence="2" type="ORF">MNBD_BACTEROID07-1967</name>
</gene>
<feature type="domain" description="Uncharacterized protein TP-0789" evidence="1">
    <location>
        <begin position="74"/>
        <end position="197"/>
    </location>
</feature>